<dbReference type="InParanoid" id="A0A2J7QUT5"/>
<evidence type="ECO:0000313" key="2">
    <source>
        <dbReference type="Proteomes" id="UP000235965"/>
    </source>
</evidence>
<reference evidence="1 2" key="1">
    <citation type="submission" date="2017-12" db="EMBL/GenBank/DDBJ databases">
        <title>Hemimetabolous genomes reveal molecular basis of termite eusociality.</title>
        <authorList>
            <person name="Harrison M.C."/>
            <person name="Jongepier E."/>
            <person name="Robertson H.M."/>
            <person name="Arning N."/>
            <person name="Bitard-Feildel T."/>
            <person name="Chao H."/>
            <person name="Childers C.P."/>
            <person name="Dinh H."/>
            <person name="Doddapaneni H."/>
            <person name="Dugan S."/>
            <person name="Gowin J."/>
            <person name="Greiner C."/>
            <person name="Han Y."/>
            <person name="Hu H."/>
            <person name="Hughes D.S.T."/>
            <person name="Huylmans A.-K."/>
            <person name="Kemena C."/>
            <person name="Kremer L.P.M."/>
            <person name="Lee S.L."/>
            <person name="Lopez-Ezquerra A."/>
            <person name="Mallet L."/>
            <person name="Monroy-Kuhn J.M."/>
            <person name="Moser A."/>
            <person name="Murali S.C."/>
            <person name="Muzny D.M."/>
            <person name="Otani S."/>
            <person name="Piulachs M.-D."/>
            <person name="Poelchau M."/>
            <person name="Qu J."/>
            <person name="Schaub F."/>
            <person name="Wada-Katsumata A."/>
            <person name="Worley K.C."/>
            <person name="Xie Q."/>
            <person name="Ylla G."/>
            <person name="Poulsen M."/>
            <person name="Gibbs R.A."/>
            <person name="Schal C."/>
            <person name="Richards S."/>
            <person name="Belles X."/>
            <person name="Korb J."/>
            <person name="Bornberg-Bauer E."/>
        </authorList>
    </citation>
    <scope>NUCLEOTIDE SEQUENCE [LARGE SCALE GENOMIC DNA]</scope>
    <source>
        <tissue evidence="1">Whole body</tissue>
    </source>
</reference>
<accession>A0A2J7QUT5</accession>
<protein>
    <submittedName>
        <fullName evidence="1">Uncharacterized protein</fullName>
    </submittedName>
</protein>
<organism evidence="1 2">
    <name type="scientific">Cryptotermes secundus</name>
    <dbReference type="NCBI Taxonomy" id="105785"/>
    <lineage>
        <taxon>Eukaryota</taxon>
        <taxon>Metazoa</taxon>
        <taxon>Ecdysozoa</taxon>
        <taxon>Arthropoda</taxon>
        <taxon>Hexapoda</taxon>
        <taxon>Insecta</taxon>
        <taxon>Pterygota</taxon>
        <taxon>Neoptera</taxon>
        <taxon>Polyneoptera</taxon>
        <taxon>Dictyoptera</taxon>
        <taxon>Blattodea</taxon>
        <taxon>Blattoidea</taxon>
        <taxon>Termitoidae</taxon>
        <taxon>Kalotermitidae</taxon>
        <taxon>Cryptotermitinae</taxon>
        <taxon>Cryptotermes</taxon>
    </lineage>
</organism>
<sequence>MVPEGSLPCSQEPGLFPFGFPTNILYAFIFSRIRPTCPAHLNWSLSIILIVLGEEYKLWSSSLCSFLQPPVTSSLFGPNILLNTLLSNTLRLCSSLNVRDKVSHPYKPHAKL</sequence>
<name>A0A2J7QUT5_9NEOP</name>
<dbReference type="Proteomes" id="UP000235965">
    <property type="component" value="Unassembled WGS sequence"/>
</dbReference>
<keyword evidence="2" id="KW-1185">Reference proteome</keyword>
<evidence type="ECO:0000313" key="1">
    <source>
        <dbReference type="EMBL" id="PNF32348.1"/>
    </source>
</evidence>
<proteinExistence type="predicted"/>
<comment type="caution">
    <text evidence="1">The sequence shown here is derived from an EMBL/GenBank/DDBJ whole genome shotgun (WGS) entry which is preliminary data.</text>
</comment>
<dbReference type="EMBL" id="NEVH01010483">
    <property type="protein sequence ID" value="PNF32348.1"/>
    <property type="molecule type" value="Genomic_DNA"/>
</dbReference>
<dbReference type="AlphaFoldDB" id="A0A2J7QUT5"/>
<gene>
    <name evidence="1" type="ORF">B7P43_G11514</name>
</gene>